<keyword evidence="1" id="KW-0812">Transmembrane</keyword>
<proteinExistence type="predicted"/>
<reference evidence="2" key="1">
    <citation type="submission" date="2021-01" db="EMBL/GenBank/DDBJ databases">
        <authorList>
            <consortium name="Genoscope - CEA"/>
            <person name="William W."/>
        </authorList>
    </citation>
    <scope>NUCLEOTIDE SEQUENCE</scope>
</reference>
<dbReference type="Proteomes" id="UP001295469">
    <property type="component" value="Chromosome C08"/>
</dbReference>
<keyword evidence="1" id="KW-1133">Transmembrane helix</keyword>
<keyword evidence="1" id="KW-0472">Membrane</keyword>
<organism evidence="2">
    <name type="scientific">Brassica napus</name>
    <name type="common">Rape</name>
    <dbReference type="NCBI Taxonomy" id="3708"/>
    <lineage>
        <taxon>Eukaryota</taxon>
        <taxon>Viridiplantae</taxon>
        <taxon>Streptophyta</taxon>
        <taxon>Embryophyta</taxon>
        <taxon>Tracheophyta</taxon>
        <taxon>Spermatophyta</taxon>
        <taxon>Magnoliopsida</taxon>
        <taxon>eudicotyledons</taxon>
        <taxon>Gunneridae</taxon>
        <taxon>Pentapetalae</taxon>
        <taxon>rosids</taxon>
        <taxon>malvids</taxon>
        <taxon>Brassicales</taxon>
        <taxon>Brassicaceae</taxon>
        <taxon>Brassiceae</taxon>
        <taxon>Brassica</taxon>
    </lineage>
</organism>
<evidence type="ECO:0000256" key="1">
    <source>
        <dbReference type="SAM" id="Phobius"/>
    </source>
</evidence>
<evidence type="ECO:0000313" key="2">
    <source>
        <dbReference type="EMBL" id="CAF2106946.1"/>
    </source>
</evidence>
<feature type="transmembrane region" description="Helical" evidence="1">
    <location>
        <begin position="7"/>
        <end position="28"/>
    </location>
</feature>
<sequence>CNVSISYIVYLLIIYFSLYYKFTYYLLFSIFVNNNATCHILEEFFSLMWMLYGASKGSFY</sequence>
<gene>
    <name evidence="2" type="ORF">DARMORV10_C08P08590.1</name>
</gene>
<feature type="non-terminal residue" evidence="2">
    <location>
        <position position="1"/>
    </location>
</feature>
<name>A0A816U8G9_BRANA</name>
<protein>
    <submittedName>
        <fullName evidence="2">(rape) hypothetical protein</fullName>
    </submittedName>
</protein>
<accession>A0A816U8G9</accession>
<dbReference type="EMBL" id="HG994372">
    <property type="protein sequence ID" value="CAF2106946.1"/>
    <property type="molecule type" value="Genomic_DNA"/>
</dbReference>
<dbReference type="AlphaFoldDB" id="A0A816U8G9"/>